<dbReference type="RefSeq" id="XP_002677688.1">
    <property type="nucleotide sequence ID" value="XM_002677642.1"/>
</dbReference>
<dbReference type="SUPFAM" id="SSF50249">
    <property type="entry name" value="Nucleic acid-binding proteins"/>
    <property type="match status" value="2"/>
</dbReference>
<dbReference type="OMA" id="VPVTIWN"/>
<feature type="compositionally biased region" description="Basic and acidic residues" evidence="1">
    <location>
        <begin position="572"/>
        <end position="583"/>
    </location>
</feature>
<dbReference type="Proteomes" id="UP000006671">
    <property type="component" value="Unassembled WGS sequence"/>
</dbReference>
<sequence>MDEINNSPVIANEDVLEKLETQDTDDDHSEQQVQLSTLIRSGVNNLDRNIKITFHIDSHFLNVSDVLITPTVNSQGFVSDNHISAAQLVQPKDGYEITITDRETVIVVILSPLLNELITQSKIRENTKIMITKYKVLIDEKVKGKQKGVVFIQSLEIISQNKKPRVSIEDFSQVLDEARGNICPLLSGRGFYMPLEDEDNFDFEVYSGTVPEVTLVEPFENVSQLADIIGSGVKKPFIARIWKKSKIRYFGKTNEEKQYPMFYVLLITDKSTPKGVPVTIWNELALKTYGDLSVGDIISAEEYRVKNFHDSGVFSTKFKTEISINPTKSRVIPIQKLDDRIASFAPIEFPLTNINTIIQSKLDGTVLNIMGIVANIGPYRREKSQHQFSQYRYVTLMDPSSISAMSVKLYTNSRKHILDTVQIGQVVLLTDVSAHTFLTCMDKAQTTTSNLESSFITHVFTESQLSTLNFASNIKEITGYFEDLNEWRENNKDFFNTCLSVPTTFGPSRQYPIPDFQDFESFKARYVNIPWIYYKELFEIPTTLQRFQSTNVIVKAVVKDITIENNLKRKRSQEDESKMKKSSDASSTRSEENSYEDEIDTAYTILSLETEVSFNSIQYKLEYDINLTTCKGSKWR</sequence>
<dbReference type="GO" id="GO:0003697">
    <property type="term" value="F:single-stranded DNA binding"/>
    <property type="evidence" value="ECO:0007669"/>
    <property type="project" value="InterPro"/>
</dbReference>
<dbReference type="InterPro" id="IPR012340">
    <property type="entry name" value="NA-bd_OB-fold"/>
</dbReference>
<evidence type="ECO:0000313" key="2">
    <source>
        <dbReference type="EMBL" id="EFC44944.1"/>
    </source>
</evidence>
<dbReference type="InParanoid" id="D2VDR4"/>
<feature type="region of interest" description="Disordered" evidence="1">
    <location>
        <begin position="569"/>
        <end position="595"/>
    </location>
</feature>
<organism evidence="3">
    <name type="scientific">Naegleria gruberi</name>
    <name type="common">Amoeba</name>
    <dbReference type="NCBI Taxonomy" id="5762"/>
    <lineage>
        <taxon>Eukaryota</taxon>
        <taxon>Discoba</taxon>
        <taxon>Heterolobosea</taxon>
        <taxon>Tetramitia</taxon>
        <taxon>Eutetramitia</taxon>
        <taxon>Vahlkampfiidae</taxon>
        <taxon>Naegleria</taxon>
    </lineage>
</organism>
<gene>
    <name evidence="2" type="ORF">NAEGRDRAFT_67012</name>
</gene>
<evidence type="ECO:0000256" key="1">
    <source>
        <dbReference type="SAM" id="MobiDB-lite"/>
    </source>
</evidence>
<proteinExistence type="predicted"/>
<dbReference type="EMBL" id="GG738865">
    <property type="protein sequence ID" value="EFC44944.1"/>
    <property type="molecule type" value="Genomic_DNA"/>
</dbReference>
<dbReference type="OrthoDB" id="5965770at2759"/>
<dbReference type="InterPro" id="IPR040893">
    <property type="entry name" value="RADX"/>
</dbReference>
<protein>
    <submittedName>
        <fullName evidence="2">Predicted protein</fullName>
    </submittedName>
</protein>
<accession>D2VDR4</accession>
<dbReference type="KEGG" id="ngr:NAEGRDRAFT_67012"/>
<dbReference type="VEuPathDB" id="AmoebaDB:NAEGRDRAFT_67012"/>
<dbReference type="PANTHER" id="PTHR14944">
    <property type="entry name" value="RPA-RELATED PROTEIN RADX"/>
    <property type="match status" value="1"/>
</dbReference>
<reference evidence="2 3" key="1">
    <citation type="journal article" date="2010" name="Cell">
        <title>The genome of Naegleria gruberi illuminates early eukaryotic versatility.</title>
        <authorList>
            <person name="Fritz-Laylin L.K."/>
            <person name="Prochnik S.E."/>
            <person name="Ginger M.L."/>
            <person name="Dacks J.B."/>
            <person name="Carpenter M.L."/>
            <person name="Field M.C."/>
            <person name="Kuo A."/>
            <person name="Paredez A."/>
            <person name="Chapman J."/>
            <person name="Pham J."/>
            <person name="Shu S."/>
            <person name="Neupane R."/>
            <person name="Cipriano M."/>
            <person name="Mancuso J."/>
            <person name="Tu H."/>
            <person name="Salamov A."/>
            <person name="Lindquist E."/>
            <person name="Shapiro H."/>
            <person name="Lucas S."/>
            <person name="Grigoriev I.V."/>
            <person name="Cande W.Z."/>
            <person name="Fulton C."/>
            <person name="Rokhsar D.S."/>
            <person name="Dawson S.C."/>
        </authorList>
    </citation>
    <scope>NUCLEOTIDE SEQUENCE [LARGE SCALE GENOMIC DNA]</scope>
    <source>
        <strain evidence="2 3">NEG-M</strain>
    </source>
</reference>
<dbReference type="PANTHER" id="PTHR14944:SF2">
    <property type="entry name" value="RPA-RELATED PROTEIN RADX"/>
    <property type="match status" value="1"/>
</dbReference>
<dbReference type="GeneID" id="8849347"/>
<dbReference type="Pfam" id="PF17659">
    <property type="entry name" value="RADX"/>
    <property type="match status" value="1"/>
</dbReference>
<name>D2VDR4_NAEGR</name>
<dbReference type="Gene3D" id="2.40.50.140">
    <property type="entry name" value="Nucleic acid-binding proteins"/>
    <property type="match status" value="2"/>
</dbReference>
<keyword evidence="3" id="KW-1185">Reference proteome</keyword>
<dbReference type="AlphaFoldDB" id="D2VDR4"/>
<evidence type="ECO:0000313" key="3">
    <source>
        <dbReference type="Proteomes" id="UP000006671"/>
    </source>
</evidence>